<accession>A0A0F7JIL6</accession>
<dbReference type="SUPFAM" id="SSF49354">
    <property type="entry name" value="PapD-like"/>
    <property type="match status" value="1"/>
</dbReference>
<feature type="signal peptide" evidence="1">
    <location>
        <begin position="1"/>
        <end position="19"/>
    </location>
</feature>
<dbReference type="Gene3D" id="2.60.40.10">
    <property type="entry name" value="Immunoglobulins"/>
    <property type="match status" value="1"/>
</dbReference>
<reference evidence="2 3" key="1">
    <citation type="submission" date="2015-01" db="EMBL/GenBank/DDBJ databases">
        <title>Deinococcus soli/N5/whole genome sequencing.</title>
        <authorList>
            <person name="Kim M.K."/>
            <person name="Srinivasan S."/>
            <person name="Lee J.-J."/>
        </authorList>
    </citation>
    <scope>NUCLEOTIDE SEQUENCE [LARGE SCALE GENOMIC DNA]</scope>
    <source>
        <strain evidence="2 3">N5</strain>
    </source>
</reference>
<evidence type="ECO:0000313" key="3">
    <source>
        <dbReference type="Proteomes" id="UP000034024"/>
    </source>
</evidence>
<keyword evidence="1" id="KW-0732">Signal</keyword>
<name>A0A0F7JIL6_9DEIO</name>
<dbReference type="Proteomes" id="UP000034024">
    <property type="component" value="Chromosome"/>
</dbReference>
<feature type="chain" id="PRO_5002516982" evidence="1">
    <location>
        <begin position="20"/>
        <end position="238"/>
    </location>
</feature>
<dbReference type="AlphaFoldDB" id="A0A0F7JIL6"/>
<evidence type="ECO:0000256" key="1">
    <source>
        <dbReference type="SAM" id="SignalP"/>
    </source>
</evidence>
<dbReference type="PANTHER" id="PTHR30251">
    <property type="entry name" value="PILUS ASSEMBLY CHAPERONE"/>
    <property type="match status" value="1"/>
</dbReference>
<evidence type="ECO:0000313" key="2">
    <source>
        <dbReference type="EMBL" id="AKH15866.1"/>
    </source>
</evidence>
<dbReference type="PATRIC" id="fig|1309411.5.peg.218"/>
<protein>
    <submittedName>
        <fullName evidence="2">Uncharacterized protein</fullName>
    </submittedName>
</protein>
<dbReference type="KEGG" id="dch:SY84_01070"/>
<dbReference type="InterPro" id="IPR013783">
    <property type="entry name" value="Ig-like_fold"/>
</dbReference>
<dbReference type="InterPro" id="IPR008962">
    <property type="entry name" value="PapD-like_sf"/>
</dbReference>
<organism evidence="2 3">
    <name type="scientific">Deinococcus soli</name>
    <name type="common">ex Cha et al. 2016</name>
    <dbReference type="NCBI Taxonomy" id="1309411"/>
    <lineage>
        <taxon>Bacteria</taxon>
        <taxon>Thermotogati</taxon>
        <taxon>Deinococcota</taxon>
        <taxon>Deinococci</taxon>
        <taxon>Deinococcales</taxon>
        <taxon>Deinococcaceae</taxon>
        <taxon>Deinococcus</taxon>
    </lineage>
</organism>
<dbReference type="OrthoDB" id="511700at2"/>
<dbReference type="RefSeq" id="WP_046842442.1">
    <property type="nucleotide sequence ID" value="NZ_BMHJ01000005.1"/>
</dbReference>
<gene>
    <name evidence="2" type="ORF">SY84_01070</name>
</gene>
<proteinExistence type="predicted"/>
<sequence length="238" mass="25063">MRRGARALLVLALGALAGAQGFGFTPTVLNLDPTRSLNTQTTMLNTTRVASKFTVSVKAWRVEGGRMVLTDTRDLLVNPAEFILPGGASQVVRVGLRKKPGAAEVAYRLLVQQVPYGTSVPQTTVAADGIDVRLDLPTTFSLPVYVAPPGAAARMSFDAQRQGNDLILRLANAGTRHETFNAFQAARGDTRVDLASLAVLGGASVTLTLPGLGARSGDLTLSFLNADAKPARVTVRVP</sequence>
<dbReference type="EMBL" id="CP011389">
    <property type="protein sequence ID" value="AKH15866.1"/>
    <property type="molecule type" value="Genomic_DNA"/>
</dbReference>
<keyword evidence="3" id="KW-1185">Reference proteome</keyword>
<dbReference type="PANTHER" id="PTHR30251:SF4">
    <property type="entry name" value="SLR1668 PROTEIN"/>
    <property type="match status" value="1"/>
</dbReference>
<dbReference type="InterPro" id="IPR050643">
    <property type="entry name" value="Periplasmic_pilus_chap"/>
</dbReference>